<reference evidence="2 3" key="1">
    <citation type="submission" date="2014-12" db="EMBL/GenBank/DDBJ databases">
        <title>Draft genome sequences of 29 type strains of Enterococci.</title>
        <authorList>
            <person name="Zhong Z."/>
            <person name="Sun Z."/>
            <person name="Liu W."/>
            <person name="Zhang W."/>
            <person name="Zhang H."/>
        </authorList>
    </citation>
    <scope>NUCLEOTIDE SEQUENCE [LARGE SCALE GENOMIC DNA]</scope>
    <source>
        <strain evidence="2 3">DSM 22801</strain>
    </source>
</reference>
<organism evidence="2 3">
    <name type="scientific">Enterococcus silesiacus</name>
    <dbReference type="NCBI Taxonomy" id="332949"/>
    <lineage>
        <taxon>Bacteria</taxon>
        <taxon>Bacillati</taxon>
        <taxon>Bacillota</taxon>
        <taxon>Bacilli</taxon>
        <taxon>Lactobacillales</taxon>
        <taxon>Enterococcaceae</taxon>
        <taxon>Enterococcus</taxon>
    </lineage>
</organism>
<keyword evidence="1" id="KW-0812">Transmembrane</keyword>
<dbReference type="AlphaFoldDB" id="A0AA91GK47"/>
<keyword evidence="1" id="KW-0472">Membrane</keyword>
<keyword evidence="1" id="KW-1133">Transmembrane helix</keyword>
<dbReference type="Proteomes" id="UP000183039">
    <property type="component" value="Unassembled WGS sequence"/>
</dbReference>
<accession>A0AA91GK47</accession>
<proteinExistence type="predicted"/>
<name>A0AA91GK47_9ENTE</name>
<evidence type="ECO:0000256" key="1">
    <source>
        <dbReference type="SAM" id="Phobius"/>
    </source>
</evidence>
<comment type="caution">
    <text evidence="2">The sequence shown here is derived from an EMBL/GenBank/DDBJ whole genome shotgun (WGS) entry which is preliminary data.</text>
</comment>
<feature type="transmembrane region" description="Helical" evidence="1">
    <location>
        <begin position="6"/>
        <end position="24"/>
    </location>
</feature>
<gene>
    <name evidence="2" type="ORF">RV15_GL000152</name>
</gene>
<evidence type="ECO:0000313" key="3">
    <source>
        <dbReference type="Proteomes" id="UP000183039"/>
    </source>
</evidence>
<sequence length="42" mass="5074">MNLSTLMKKILMIIPVYLICYLINDYNELMIVEYRLNLPVLR</sequence>
<protein>
    <submittedName>
        <fullName evidence="2">Uncharacterized protein</fullName>
    </submittedName>
</protein>
<dbReference type="EMBL" id="JXLC01000001">
    <property type="protein sequence ID" value="OJG93550.1"/>
    <property type="molecule type" value="Genomic_DNA"/>
</dbReference>
<evidence type="ECO:0000313" key="2">
    <source>
        <dbReference type="EMBL" id="OJG93550.1"/>
    </source>
</evidence>